<dbReference type="InterPro" id="IPR001638">
    <property type="entry name" value="Solute-binding_3/MltF_N"/>
</dbReference>
<gene>
    <name evidence="3" type="ORF">IQ22_01706</name>
</gene>
<keyword evidence="4" id="KW-1185">Reference proteome</keyword>
<dbReference type="AlphaFoldDB" id="A0A562QDN1"/>
<feature type="signal peptide" evidence="1">
    <location>
        <begin position="1"/>
        <end position="24"/>
    </location>
</feature>
<proteinExistence type="predicted"/>
<name>A0A562QDN1_9PSED</name>
<feature type="chain" id="PRO_5021910617" evidence="1">
    <location>
        <begin position="25"/>
        <end position="254"/>
    </location>
</feature>
<keyword evidence="1" id="KW-0732">Signal</keyword>
<feature type="domain" description="Solute-binding protein family 3/N-terminal" evidence="2">
    <location>
        <begin position="28"/>
        <end position="253"/>
    </location>
</feature>
<dbReference type="PANTHER" id="PTHR38834:SF3">
    <property type="entry name" value="SOLUTE-BINDING PROTEIN FAMILY 3_N-TERMINAL DOMAIN-CONTAINING PROTEIN"/>
    <property type="match status" value="1"/>
</dbReference>
<dbReference type="PANTHER" id="PTHR38834">
    <property type="entry name" value="PERIPLASMIC SUBSTRATE BINDING PROTEIN FAMILY 3"/>
    <property type="match status" value="1"/>
</dbReference>
<sequence>MSTIKRLKILLGALILSAGPSLMADEGPLRIVTEELPPYNMTRQGQITGFSTEVIQAVLSRIGMQGHFQSMPWARAYDIALSNENVLIYSIARIPEREQRFKWVGVIAPSRWGLFSLKSRNLSFTQLNDAQRYQIATVNGDVGQQYLQSKGFEMGRNLQSSNTHEQNYLKLRSGRVDLWIANEVMARYLVRQGGEDPAKVIESVYPVKELDLGEGLYMAFGVKTADVLVKRFQDGLAAIHADGTYAALVKKWLQ</sequence>
<dbReference type="Proteomes" id="UP000316905">
    <property type="component" value="Unassembled WGS sequence"/>
</dbReference>
<evidence type="ECO:0000259" key="2">
    <source>
        <dbReference type="SMART" id="SM00062"/>
    </source>
</evidence>
<evidence type="ECO:0000313" key="3">
    <source>
        <dbReference type="EMBL" id="TWI54803.1"/>
    </source>
</evidence>
<protein>
    <submittedName>
        <fullName evidence="3">Polar amino acid transport system substrate-binding protein</fullName>
    </submittedName>
</protein>
<reference evidence="3 4" key="1">
    <citation type="journal article" date="2015" name="Stand. Genomic Sci.">
        <title>Genomic Encyclopedia of Bacterial and Archaeal Type Strains, Phase III: the genomes of soil and plant-associated and newly described type strains.</title>
        <authorList>
            <person name="Whitman W.B."/>
            <person name="Woyke T."/>
            <person name="Klenk H.P."/>
            <person name="Zhou Y."/>
            <person name="Lilburn T.G."/>
            <person name="Beck B.J."/>
            <person name="De Vos P."/>
            <person name="Vandamme P."/>
            <person name="Eisen J.A."/>
            <person name="Garrity G."/>
            <person name="Hugenholtz P."/>
            <person name="Kyrpides N.C."/>
        </authorList>
    </citation>
    <scope>NUCLEOTIDE SEQUENCE [LARGE SCALE GENOMIC DNA]</scope>
    <source>
        <strain evidence="3 4">CGMCC 1.6858</strain>
    </source>
</reference>
<dbReference type="Pfam" id="PF00497">
    <property type="entry name" value="SBP_bac_3"/>
    <property type="match status" value="1"/>
</dbReference>
<accession>A0A562QDN1</accession>
<dbReference type="RefSeq" id="WP_342212451.1">
    <property type="nucleotide sequence ID" value="NZ_VLKY01000005.1"/>
</dbReference>
<evidence type="ECO:0000313" key="4">
    <source>
        <dbReference type="Proteomes" id="UP000316905"/>
    </source>
</evidence>
<evidence type="ECO:0000256" key="1">
    <source>
        <dbReference type="SAM" id="SignalP"/>
    </source>
</evidence>
<dbReference type="Gene3D" id="3.40.190.10">
    <property type="entry name" value="Periplasmic binding protein-like II"/>
    <property type="match status" value="2"/>
</dbReference>
<organism evidence="3 4">
    <name type="scientific">Pseudomonas duriflava</name>
    <dbReference type="NCBI Taxonomy" id="459528"/>
    <lineage>
        <taxon>Bacteria</taxon>
        <taxon>Pseudomonadati</taxon>
        <taxon>Pseudomonadota</taxon>
        <taxon>Gammaproteobacteria</taxon>
        <taxon>Pseudomonadales</taxon>
        <taxon>Pseudomonadaceae</taxon>
        <taxon>Pseudomonas</taxon>
    </lineage>
</organism>
<dbReference type="SUPFAM" id="SSF53850">
    <property type="entry name" value="Periplasmic binding protein-like II"/>
    <property type="match status" value="1"/>
</dbReference>
<dbReference type="EMBL" id="VLKY01000005">
    <property type="protein sequence ID" value="TWI54803.1"/>
    <property type="molecule type" value="Genomic_DNA"/>
</dbReference>
<dbReference type="SMART" id="SM00062">
    <property type="entry name" value="PBPb"/>
    <property type="match status" value="1"/>
</dbReference>
<comment type="caution">
    <text evidence="3">The sequence shown here is derived from an EMBL/GenBank/DDBJ whole genome shotgun (WGS) entry which is preliminary data.</text>
</comment>